<sequence>MEVWIGLIGALIGGVATYLGARYQAKNQFKILELQENSKISEEKEKANDIIKVFLENEIVLNSNKLMYLKEYLIVGYDAFHASGDIITLQNDLQINEYNSAKYDLLKVNTLSSIMTIELYQSFLLVMRYEGGLLSELSRDEFNFLKSKVKDWEKAIENSYKTSYLVQRFKEVEERNKKQT</sequence>
<dbReference type="RefSeq" id="WP_144989185.1">
    <property type="nucleotide sequence ID" value="NZ_VNJK01000001.1"/>
</dbReference>
<evidence type="ECO:0000313" key="1">
    <source>
        <dbReference type="EMBL" id="TVX93066.1"/>
    </source>
</evidence>
<proteinExistence type="predicted"/>
<organism evidence="1 2">
    <name type="scientific">Paenibacillus agilis</name>
    <dbReference type="NCBI Taxonomy" id="3020863"/>
    <lineage>
        <taxon>Bacteria</taxon>
        <taxon>Bacillati</taxon>
        <taxon>Bacillota</taxon>
        <taxon>Bacilli</taxon>
        <taxon>Bacillales</taxon>
        <taxon>Paenibacillaceae</taxon>
        <taxon>Paenibacillus</taxon>
    </lineage>
</organism>
<evidence type="ECO:0000313" key="2">
    <source>
        <dbReference type="Proteomes" id="UP000318102"/>
    </source>
</evidence>
<dbReference type="OrthoDB" id="9824511at2"/>
<comment type="caution">
    <text evidence="1">The sequence shown here is derived from an EMBL/GenBank/DDBJ whole genome shotgun (WGS) entry which is preliminary data.</text>
</comment>
<keyword evidence="2" id="KW-1185">Reference proteome</keyword>
<protein>
    <recommendedName>
        <fullName evidence="3">DUF4760 domain-containing protein</fullName>
    </recommendedName>
</protein>
<reference evidence="1 2" key="1">
    <citation type="submission" date="2019-07" db="EMBL/GenBank/DDBJ databases">
        <authorList>
            <person name="Kim J."/>
        </authorList>
    </citation>
    <scope>NUCLEOTIDE SEQUENCE [LARGE SCALE GENOMIC DNA]</scope>
    <source>
        <strain evidence="1 2">N4</strain>
    </source>
</reference>
<name>A0A559IZL1_9BACL</name>
<gene>
    <name evidence="1" type="ORF">FPZ44_08325</name>
</gene>
<dbReference type="AlphaFoldDB" id="A0A559IZL1"/>
<accession>A0A559IZL1</accession>
<dbReference type="EMBL" id="VNJK01000001">
    <property type="protein sequence ID" value="TVX93066.1"/>
    <property type="molecule type" value="Genomic_DNA"/>
</dbReference>
<dbReference type="Proteomes" id="UP000318102">
    <property type="component" value="Unassembled WGS sequence"/>
</dbReference>
<evidence type="ECO:0008006" key="3">
    <source>
        <dbReference type="Google" id="ProtNLM"/>
    </source>
</evidence>